<gene>
    <name evidence="1" type="ORF">C2G38_2031926</name>
</gene>
<dbReference type="EMBL" id="QKWP01000219">
    <property type="protein sequence ID" value="RIB24382.1"/>
    <property type="molecule type" value="Genomic_DNA"/>
</dbReference>
<accession>A0A397VRD2</accession>
<comment type="caution">
    <text evidence="1">The sequence shown here is derived from an EMBL/GenBank/DDBJ whole genome shotgun (WGS) entry which is preliminary data.</text>
</comment>
<sequence>MGSCTKSRLIIKWTRKLDCENFLALKTTLQNCLPHIRYFQISIDDIVDNIEPYQTIIGRDLWKDIMKRITNPNREISSIILPPRMEPFSAVINEEHAAEIASWIDKKAKPYSIKNNPYSFKLLLRGTRDGFTAATFWKFVTSKKIL</sequence>
<proteinExistence type="predicted"/>
<evidence type="ECO:0000313" key="1">
    <source>
        <dbReference type="EMBL" id="RIB24382.1"/>
    </source>
</evidence>
<dbReference type="OrthoDB" id="25620at2759"/>
<dbReference type="Proteomes" id="UP000266673">
    <property type="component" value="Unassembled WGS sequence"/>
</dbReference>
<keyword evidence="2" id="KW-1185">Reference proteome</keyword>
<reference evidence="1 2" key="1">
    <citation type="submission" date="2018-06" db="EMBL/GenBank/DDBJ databases">
        <title>Comparative genomics reveals the genomic features of Rhizophagus irregularis, R. cerebriforme, R. diaphanum and Gigaspora rosea, and their symbiotic lifestyle signature.</title>
        <authorList>
            <person name="Morin E."/>
            <person name="San Clemente H."/>
            <person name="Chen E.C.H."/>
            <person name="De La Providencia I."/>
            <person name="Hainaut M."/>
            <person name="Kuo A."/>
            <person name="Kohler A."/>
            <person name="Murat C."/>
            <person name="Tang N."/>
            <person name="Roy S."/>
            <person name="Loubradou J."/>
            <person name="Henrissat B."/>
            <person name="Grigoriev I.V."/>
            <person name="Corradi N."/>
            <person name="Roux C."/>
            <person name="Martin F.M."/>
        </authorList>
    </citation>
    <scope>NUCLEOTIDE SEQUENCE [LARGE SCALE GENOMIC DNA]</scope>
    <source>
        <strain evidence="1 2">DAOM 194757</strain>
    </source>
</reference>
<dbReference type="AlphaFoldDB" id="A0A397VRD2"/>
<evidence type="ECO:0008006" key="3">
    <source>
        <dbReference type="Google" id="ProtNLM"/>
    </source>
</evidence>
<protein>
    <recommendedName>
        <fullName evidence="3">TLDc domain-containing protein</fullName>
    </recommendedName>
</protein>
<evidence type="ECO:0000313" key="2">
    <source>
        <dbReference type="Proteomes" id="UP000266673"/>
    </source>
</evidence>
<organism evidence="1 2">
    <name type="scientific">Gigaspora rosea</name>
    <dbReference type="NCBI Taxonomy" id="44941"/>
    <lineage>
        <taxon>Eukaryota</taxon>
        <taxon>Fungi</taxon>
        <taxon>Fungi incertae sedis</taxon>
        <taxon>Mucoromycota</taxon>
        <taxon>Glomeromycotina</taxon>
        <taxon>Glomeromycetes</taxon>
        <taxon>Diversisporales</taxon>
        <taxon>Gigasporaceae</taxon>
        <taxon>Gigaspora</taxon>
    </lineage>
</organism>
<name>A0A397VRD2_9GLOM</name>